<feature type="transmembrane region" description="Helical" evidence="2">
    <location>
        <begin position="230"/>
        <end position="250"/>
    </location>
</feature>
<proteinExistence type="predicted"/>
<keyword evidence="2" id="KW-1133">Transmembrane helix</keyword>
<gene>
    <name evidence="3" type="ORF">FGO68_gene3400</name>
</gene>
<dbReference type="EMBL" id="RRYP01001120">
    <property type="protein sequence ID" value="TNV86384.1"/>
    <property type="molecule type" value="Genomic_DNA"/>
</dbReference>
<evidence type="ECO:0000256" key="1">
    <source>
        <dbReference type="SAM" id="Coils"/>
    </source>
</evidence>
<feature type="coiled-coil region" evidence="1">
    <location>
        <begin position="361"/>
        <end position="395"/>
    </location>
</feature>
<organism evidence="3 4">
    <name type="scientific">Halteria grandinella</name>
    <dbReference type="NCBI Taxonomy" id="5974"/>
    <lineage>
        <taxon>Eukaryota</taxon>
        <taxon>Sar</taxon>
        <taxon>Alveolata</taxon>
        <taxon>Ciliophora</taxon>
        <taxon>Intramacronucleata</taxon>
        <taxon>Spirotrichea</taxon>
        <taxon>Stichotrichia</taxon>
        <taxon>Sporadotrichida</taxon>
        <taxon>Halteriidae</taxon>
        <taxon>Halteria</taxon>
    </lineage>
</organism>
<dbReference type="AlphaFoldDB" id="A0A8J8P5M2"/>
<sequence length="408" mass="47263">MNLIWDMMNDLSFIISLGLISIPIPGIASPIQSLLSTIIYMDLIMTDKWLSPLLDRMIEPSELEENSAMNIFFESQGFQSKLLFYNLGSTFVFLLIQVLVLIYAALMCFLSSISALQAYSSHLRIFRAEKQYRFLRQRFIWEGTIRFVLQQFQPLLFSSLINIRCSILEDLPTNSIGIRFNYSISVIIFCATLLSVFVFCGIILKEKAKEKEFSILVDGLKSCNRGFAQYWTVWTLVKWSFMCFILVLLSDYPAQQLQLLTLLSICSTLLQLALSPMDSKIENFMSLFNEIMANIYLYTLIALASSDSDFNLRENIGLALISILLFTLFTNLLKVLIQIGIQLFKKIKFAICRKRMIRERAKKYADKLATLQTIREEEEEKKEKEEEDMFQKTLRRGKGFRTTLKSNR</sequence>
<feature type="transmembrane region" description="Helical" evidence="2">
    <location>
        <begin position="316"/>
        <end position="337"/>
    </location>
</feature>
<accession>A0A8J8P5M2</accession>
<evidence type="ECO:0000313" key="4">
    <source>
        <dbReference type="Proteomes" id="UP000785679"/>
    </source>
</evidence>
<dbReference type="Proteomes" id="UP000785679">
    <property type="component" value="Unassembled WGS sequence"/>
</dbReference>
<keyword evidence="1" id="KW-0175">Coiled coil</keyword>
<keyword evidence="2" id="KW-0812">Transmembrane</keyword>
<evidence type="ECO:0000256" key="2">
    <source>
        <dbReference type="SAM" id="Phobius"/>
    </source>
</evidence>
<evidence type="ECO:0000313" key="3">
    <source>
        <dbReference type="EMBL" id="TNV86384.1"/>
    </source>
</evidence>
<feature type="transmembrane region" description="Helical" evidence="2">
    <location>
        <begin position="181"/>
        <end position="204"/>
    </location>
</feature>
<feature type="transmembrane region" description="Helical" evidence="2">
    <location>
        <begin position="256"/>
        <end position="274"/>
    </location>
</feature>
<evidence type="ECO:0008006" key="5">
    <source>
        <dbReference type="Google" id="ProtNLM"/>
    </source>
</evidence>
<keyword evidence="2" id="KW-0472">Membrane</keyword>
<keyword evidence="4" id="KW-1185">Reference proteome</keyword>
<reference evidence="3" key="1">
    <citation type="submission" date="2019-06" db="EMBL/GenBank/DDBJ databases">
        <authorList>
            <person name="Zheng W."/>
        </authorList>
    </citation>
    <scope>NUCLEOTIDE SEQUENCE</scope>
    <source>
        <strain evidence="3">QDHG01</strain>
    </source>
</reference>
<name>A0A8J8P5M2_HALGN</name>
<feature type="transmembrane region" description="Helical" evidence="2">
    <location>
        <begin position="91"/>
        <end position="119"/>
    </location>
</feature>
<protein>
    <recommendedName>
        <fullName evidence="5">TRP C-terminal domain-containing protein</fullName>
    </recommendedName>
</protein>
<comment type="caution">
    <text evidence="3">The sequence shown here is derived from an EMBL/GenBank/DDBJ whole genome shotgun (WGS) entry which is preliminary data.</text>
</comment>
<feature type="transmembrane region" description="Helical" evidence="2">
    <location>
        <begin position="286"/>
        <end position="304"/>
    </location>
</feature>